<dbReference type="Proteomes" id="UP000230646">
    <property type="component" value="Unassembled WGS sequence"/>
</dbReference>
<accession>A0A2M7PMW7</accession>
<evidence type="ECO:0000313" key="2">
    <source>
        <dbReference type="Proteomes" id="UP000230646"/>
    </source>
</evidence>
<organism evidence="1 2">
    <name type="scientific">Candidatus Infernicultor aquiphilus</name>
    <dbReference type="NCBI Taxonomy" id="1805029"/>
    <lineage>
        <taxon>Bacteria</taxon>
        <taxon>Pseudomonadati</taxon>
        <taxon>Atribacterota</taxon>
        <taxon>Candidatus Phoenicimicrobiia</taxon>
        <taxon>Candidatus Pheonicimicrobiales</taxon>
        <taxon>Candidatus Phoenicimicrobiaceae</taxon>
        <taxon>Candidatus Infernicultor</taxon>
    </lineage>
</organism>
<dbReference type="AlphaFoldDB" id="A0A2M7PMW7"/>
<reference evidence="1 2" key="1">
    <citation type="submission" date="2017-09" db="EMBL/GenBank/DDBJ databases">
        <title>Depth-based differentiation of microbial function through sediment-hosted aquifers and enrichment of novel symbionts in the deep terrestrial subsurface.</title>
        <authorList>
            <person name="Probst A.J."/>
            <person name="Ladd B."/>
            <person name="Jarett J.K."/>
            <person name="Geller-Mcgrath D.E."/>
            <person name="Sieber C.M."/>
            <person name="Emerson J.B."/>
            <person name="Anantharaman K."/>
            <person name="Thomas B.C."/>
            <person name="Malmstrom R."/>
            <person name="Stieglmeier M."/>
            <person name="Klingl A."/>
            <person name="Woyke T."/>
            <person name="Ryan C.M."/>
            <person name="Banfield J.F."/>
        </authorList>
    </citation>
    <scope>NUCLEOTIDE SEQUENCE [LARGE SCALE GENOMIC DNA]</scope>
    <source>
        <strain evidence="1">CG_4_10_14_3_um_filter_34_13</strain>
    </source>
</reference>
<comment type="caution">
    <text evidence="1">The sequence shown here is derived from an EMBL/GenBank/DDBJ whole genome shotgun (WGS) entry which is preliminary data.</text>
</comment>
<evidence type="ECO:0000313" key="1">
    <source>
        <dbReference type="EMBL" id="PIY31724.1"/>
    </source>
</evidence>
<name>A0A2M7PMW7_9BACT</name>
<dbReference type="EMBL" id="PFKO01000306">
    <property type="protein sequence ID" value="PIY31724.1"/>
    <property type="molecule type" value="Genomic_DNA"/>
</dbReference>
<protein>
    <submittedName>
        <fullName evidence="1">Uncharacterized protein</fullName>
    </submittedName>
</protein>
<dbReference type="RefSeq" id="WP_406608140.1">
    <property type="nucleotide sequence ID" value="NZ_PFKO01000306.1"/>
</dbReference>
<gene>
    <name evidence="1" type="ORF">COZ07_08285</name>
</gene>
<proteinExistence type="predicted"/>
<sequence length="77" mass="9076">MTNEERKKYIEEIDFTVPVTEYLHSNLNVGIKNILDILDVIQMSDQDKKALRKAILSNFNEYYHLICRVLTKVQECS</sequence>